<sequence>MEKARTKTYQTFTNEKKIEICEFYLKHKAEGIPMRAVGEKFSMDHFCHISTWLRQLGYIRNGSPEGKRVKTQPFTKFPMLEKELMQWLISMRQHGQVVLRATIEKRARELAVEMGLAQFKCGQGWWDGFRQRNGLAYRKINASSIKPLEKEAELVGQYLDDLEPLLRRYNPDSIFNFDDTRFEWDMSSKHTYDFKGAKRVVGVHSAKVGHAITVLLMIRADGLRLLLCLSSKSEMAKSLTMWGSIWLSPTTPSSKQTRQAI</sequence>
<dbReference type="EMBL" id="CAJZBQ010000029">
    <property type="protein sequence ID" value="CAG9321768.1"/>
    <property type="molecule type" value="Genomic_DNA"/>
</dbReference>
<proteinExistence type="predicted"/>
<name>A0AAU9JDV9_9CILI</name>
<evidence type="ECO:0000256" key="1">
    <source>
        <dbReference type="ARBA" id="ARBA00023125"/>
    </source>
</evidence>
<dbReference type="SMART" id="SM00674">
    <property type="entry name" value="CENPB"/>
    <property type="match status" value="1"/>
</dbReference>
<protein>
    <recommendedName>
        <fullName evidence="2">HTH CENPB-type domain-containing protein</fullName>
    </recommendedName>
</protein>
<dbReference type="PANTHER" id="PTHR19303:SF73">
    <property type="entry name" value="PROTEIN PDC2"/>
    <property type="match status" value="1"/>
</dbReference>
<reference evidence="3" key="1">
    <citation type="submission" date="2021-09" db="EMBL/GenBank/DDBJ databases">
        <authorList>
            <consortium name="AG Swart"/>
            <person name="Singh M."/>
            <person name="Singh A."/>
            <person name="Seah K."/>
            <person name="Emmerich C."/>
        </authorList>
    </citation>
    <scope>NUCLEOTIDE SEQUENCE</scope>
    <source>
        <strain evidence="3">ATCC30299</strain>
    </source>
</reference>
<dbReference type="GO" id="GO:0003677">
    <property type="term" value="F:DNA binding"/>
    <property type="evidence" value="ECO:0007669"/>
    <property type="project" value="UniProtKB-KW"/>
</dbReference>
<dbReference type="InterPro" id="IPR009057">
    <property type="entry name" value="Homeodomain-like_sf"/>
</dbReference>
<dbReference type="SUPFAM" id="SSF46689">
    <property type="entry name" value="Homeodomain-like"/>
    <property type="match status" value="1"/>
</dbReference>
<dbReference type="Gene3D" id="1.10.10.60">
    <property type="entry name" value="Homeodomain-like"/>
    <property type="match status" value="1"/>
</dbReference>
<dbReference type="GO" id="GO:0005634">
    <property type="term" value="C:nucleus"/>
    <property type="evidence" value="ECO:0007669"/>
    <property type="project" value="TreeGrafter"/>
</dbReference>
<comment type="caution">
    <text evidence="3">The sequence shown here is derived from an EMBL/GenBank/DDBJ whole genome shotgun (WGS) entry which is preliminary data.</text>
</comment>
<dbReference type="AlphaFoldDB" id="A0AAU9JDV9"/>
<organism evidence="3 4">
    <name type="scientific">Blepharisma stoltei</name>
    <dbReference type="NCBI Taxonomy" id="1481888"/>
    <lineage>
        <taxon>Eukaryota</taxon>
        <taxon>Sar</taxon>
        <taxon>Alveolata</taxon>
        <taxon>Ciliophora</taxon>
        <taxon>Postciliodesmatophora</taxon>
        <taxon>Heterotrichea</taxon>
        <taxon>Heterotrichida</taxon>
        <taxon>Blepharismidae</taxon>
        <taxon>Blepharisma</taxon>
    </lineage>
</organism>
<dbReference type="InterPro" id="IPR006600">
    <property type="entry name" value="HTH_CenpB_DNA-bd_dom"/>
</dbReference>
<evidence type="ECO:0000313" key="3">
    <source>
        <dbReference type="EMBL" id="CAG9321768.1"/>
    </source>
</evidence>
<evidence type="ECO:0000313" key="4">
    <source>
        <dbReference type="Proteomes" id="UP001162131"/>
    </source>
</evidence>
<dbReference type="Pfam" id="PF03221">
    <property type="entry name" value="HTH_Tnp_Tc5"/>
    <property type="match status" value="1"/>
</dbReference>
<feature type="domain" description="HTH CENPB-type" evidence="2">
    <location>
        <begin position="68"/>
        <end position="139"/>
    </location>
</feature>
<keyword evidence="4" id="KW-1185">Reference proteome</keyword>
<dbReference type="InterPro" id="IPR050863">
    <property type="entry name" value="CenT-Element_Derived"/>
</dbReference>
<keyword evidence="1" id="KW-0238">DNA-binding</keyword>
<evidence type="ECO:0000259" key="2">
    <source>
        <dbReference type="PROSITE" id="PS51253"/>
    </source>
</evidence>
<dbReference type="Proteomes" id="UP001162131">
    <property type="component" value="Unassembled WGS sequence"/>
</dbReference>
<dbReference type="PROSITE" id="PS51253">
    <property type="entry name" value="HTH_CENPB"/>
    <property type="match status" value="1"/>
</dbReference>
<gene>
    <name evidence="3" type="ORF">BSTOLATCC_MIC29849</name>
</gene>
<dbReference type="PANTHER" id="PTHR19303">
    <property type="entry name" value="TRANSPOSON"/>
    <property type="match status" value="1"/>
</dbReference>
<accession>A0AAU9JDV9</accession>